<evidence type="ECO:0000256" key="2">
    <source>
        <dbReference type="ARBA" id="ARBA00022630"/>
    </source>
</evidence>
<feature type="domain" description="Pyridine nucleotide-disulphide oxidoreductase dimerisation" evidence="12">
    <location>
        <begin position="339"/>
        <end position="447"/>
    </location>
</feature>
<evidence type="ECO:0000256" key="10">
    <source>
        <dbReference type="PIRSR" id="PIRSR000350-4"/>
    </source>
</evidence>
<dbReference type="GO" id="GO:0004148">
    <property type="term" value="F:dihydrolipoyl dehydrogenase (NADH) activity"/>
    <property type="evidence" value="ECO:0007669"/>
    <property type="project" value="TreeGrafter"/>
</dbReference>
<dbReference type="InterPro" id="IPR012999">
    <property type="entry name" value="Pyr_OxRdtase_I_AS"/>
</dbReference>
<feature type="domain" description="FAD/NAD(P)-binding" evidence="13">
    <location>
        <begin position="4"/>
        <end position="308"/>
    </location>
</feature>
<dbReference type="InterPro" id="IPR023753">
    <property type="entry name" value="FAD/NAD-binding_dom"/>
</dbReference>
<dbReference type="InterPro" id="IPR050151">
    <property type="entry name" value="Class-I_Pyr_Nuc-Dis_Oxidored"/>
</dbReference>
<keyword evidence="4 11" id="KW-0560">Oxidoreductase</keyword>
<accession>A0A2A4YLY3</accession>
<dbReference type="PRINTS" id="PR00368">
    <property type="entry name" value="FADPNR"/>
</dbReference>
<feature type="binding site" evidence="9">
    <location>
        <position position="49"/>
    </location>
    <ligand>
        <name>FAD</name>
        <dbReference type="ChEBI" id="CHEBI:57692"/>
    </ligand>
</feature>
<evidence type="ECO:0000256" key="3">
    <source>
        <dbReference type="ARBA" id="ARBA00022827"/>
    </source>
</evidence>
<comment type="similarity">
    <text evidence="1 11">Belongs to the class-I pyridine nucleotide-disulfide oxidoreductase family.</text>
</comment>
<feature type="disulfide bond" description="Redox-active" evidence="10">
    <location>
        <begin position="40"/>
        <end position="45"/>
    </location>
</feature>
<dbReference type="SUPFAM" id="SSF55424">
    <property type="entry name" value="FAD/NAD-linked reductases, dimerisation (C-terminal) domain"/>
    <property type="match status" value="1"/>
</dbReference>
<dbReference type="PIRSF" id="PIRSF000350">
    <property type="entry name" value="Mercury_reductase_MerA"/>
    <property type="match status" value="1"/>
</dbReference>
<dbReference type="InterPro" id="IPR004099">
    <property type="entry name" value="Pyr_nucl-diS_OxRdtase_dimer"/>
</dbReference>
<proteinExistence type="inferred from homology"/>
<dbReference type="Pfam" id="PF07992">
    <property type="entry name" value="Pyr_redox_2"/>
    <property type="match status" value="1"/>
</dbReference>
<evidence type="ECO:0000313" key="14">
    <source>
        <dbReference type="EMBL" id="PCI95734.1"/>
    </source>
</evidence>
<evidence type="ECO:0000256" key="8">
    <source>
        <dbReference type="PIRSR" id="PIRSR000350-2"/>
    </source>
</evidence>
<evidence type="ECO:0000259" key="13">
    <source>
        <dbReference type="Pfam" id="PF07992"/>
    </source>
</evidence>
<reference evidence="15" key="1">
    <citation type="submission" date="2017-08" db="EMBL/GenBank/DDBJ databases">
        <title>A dynamic microbial community with high functional redundancy inhabits the cold, oxic subseafloor aquifer.</title>
        <authorList>
            <person name="Tully B.J."/>
            <person name="Wheat C.G."/>
            <person name="Glazer B.T."/>
            <person name="Huber J.A."/>
        </authorList>
    </citation>
    <scope>NUCLEOTIDE SEQUENCE [LARGE SCALE GENOMIC DNA]</scope>
</reference>
<dbReference type="AlphaFoldDB" id="A0A2A4YLY3"/>
<evidence type="ECO:0000256" key="1">
    <source>
        <dbReference type="ARBA" id="ARBA00007532"/>
    </source>
</evidence>
<dbReference type="PANTHER" id="PTHR22912">
    <property type="entry name" value="DISULFIDE OXIDOREDUCTASE"/>
    <property type="match status" value="1"/>
</dbReference>
<dbReference type="Pfam" id="PF02852">
    <property type="entry name" value="Pyr_redox_dim"/>
    <property type="match status" value="1"/>
</dbReference>
<evidence type="ECO:0000256" key="4">
    <source>
        <dbReference type="ARBA" id="ARBA00023002"/>
    </source>
</evidence>
<feature type="binding site" evidence="9">
    <location>
        <begin position="174"/>
        <end position="181"/>
    </location>
    <ligand>
        <name>NAD(+)</name>
        <dbReference type="ChEBI" id="CHEBI:57540"/>
    </ligand>
</feature>
<comment type="cofactor">
    <cofactor evidence="9">
        <name>FAD</name>
        <dbReference type="ChEBI" id="CHEBI:57692"/>
    </cofactor>
    <text evidence="9">Binds 1 FAD per subunit.</text>
</comment>
<dbReference type="InterPro" id="IPR016156">
    <property type="entry name" value="FAD/NAD-linked_Rdtase_dimer_sf"/>
</dbReference>
<organism evidence="14 15">
    <name type="scientific">Aerophobetes bacterium</name>
    <dbReference type="NCBI Taxonomy" id="2030807"/>
    <lineage>
        <taxon>Bacteria</taxon>
        <taxon>Candidatus Aerophobota</taxon>
    </lineage>
</organism>
<gene>
    <name evidence="14" type="ORF">COB11_01345</name>
</gene>
<dbReference type="InterPro" id="IPR036188">
    <property type="entry name" value="FAD/NAD-bd_sf"/>
</dbReference>
<dbReference type="Proteomes" id="UP000217838">
    <property type="component" value="Unassembled WGS sequence"/>
</dbReference>
<dbReference type="PROSITE" id="PS00076">
    <property type="entry name" value="PYRIDINE_REDOX_1"/>
    <property type="match status" value="1"/>
</dbReference>
<sequence length="456" mass="51057">MKNYDIIIIGSGGGTKLVRPVAKKGYKVAIIEKEKLGGTCLNRGCIPSKMLIHAADVAMAIKEAHKYQLQIGSPEVLFDELVTRVCKKIDEESESIRPVYEKDENITLYNGHVKFISNTTVEVNGETLSSDKIVIATGADAAVPDLKGLSDVPYMTYRDALRNTNKPKKLLVIGGGYIATELGYFYGALGVETHFFVRSMLLRKEDSEIREEFDRAFSKQFHVHKKITLKEVSHKDGIFTLSYEDENKSLQKMEADALLVAIGVAPNTKELGLENTDVTLDERGYVKVDPKMQTDAKGIYAIGDCVGRFLFRHSVNFEGEYLERLLFQKQDEPIKYRPMPHAVFTYPQVAGVGVTEDTLKEKNIPYVKGFCKYSDSAMGMALLSEYGFAKLLFHKETKKLLGAHIIGDEASVMIHMLIAFMNMDASLEDLLDMIYIHPALPEVVRNAARDAQKQYS</sequence>
<keyword evidence="9" id="KW-0547">Nucleotide-binding</keyword>
<keyword evidence="7 11" id="KW-0676">Redox-active center</keyword>
<dbReference type="GO" id="GO:0050660">
    <property type="term" value="F:flavin adenine dinucleotide binding"/>
    <property type="evidence" value="ECO:0007669"/>
    <property type="project" value="TreeGrafter"/>
</dbReference>
<evidence type="ECO:0000256" key="11">
    <source>
        <dbReference type="RuleBase" id="RU003691"/>
    </source>
</evidence>
<dbReference type="InterPro" id="IPR001100">
    <property type="entry name" value="Pyr_nuc-diS_OxRdtase"/>
</dbReference>
<comment type="caution">
    <text evidence="14">The sequence shown here is derived from an EMBL/GenBank/DDBJ whole genome shotgun (WGS) entry which is preliminary data.</text>
</comment>
<name>A0A2A4YLY3_UNCAE</name>
<keyword evidence="6" id="KW-1015">Disulfide bond</keyword>
<feature type="binding site" evidence="9">
    <location>
        <position position="304"/>
    </location>
    <ligand>
        <name>FAD</name>
        <dbReference type="ChEBI" id="CHEBI:57692"/>
    </ligand>
</feature>
<evidence type="ECO:0000256" key="5">
    <source>
        <dbReference type="ARBA" id="ARBA00023027"/>
    </source>
</evidence>
<dbReference type="SUPFAM" id="SSF51905">
    <property type="entry name" value="FAD/NAD(P)-binding domain"/>
    <property type="match status" value="1"/>
</dbReference>
<dbReference type="Gene3D" id="3.30.390.30">
    <property type="match status" value="1"/>
</dbReference>
<evidence type="ECO:0000256" key="7">
    <source>
        <dbReference type="ARBA" id="ARBA00023284"/>
    </source>
</evidence>
<evidence type="ECO:0000256" key="9">
    <source>
        <dbReference type="PIRSR" id="PIRSR000350-3"/>
    </source>
</evidence>
<keyword evidence="5 9" id="KW-0520">NAD</keyword>
<dbReference type="PRINTS" id="PR00411">
    <property type="entry name" value="PNDRDTASEI"/>
</dbReference>
<evidence type="ECO:0000313" key="15">
    <source>
        <dbReference type="Proteomes" id="UP000217838"/>
    </source>
</evidence>
<feature type="binding site" evidence="9">
    <location>
        <position position="263"/>
    </location>
    <ligand>
        <name>NAD(+)</name>
        <dbReference type="ChEBI" id="CHEBI:57540"/>
    </ligand>
</feature>
<dbReference type="PANTHER" id="PTHR22912:SF217">
    <property type="entry name" value="DIHYDROLIPOYL DEHYDROGENASE"/>
    <property type="match status" value="1"/>
</dbReference>
<protein>
    <submittedName>
        <fullName evidence="14">Dihydrolipoamide dehydrogenase</fullName>
    </submittedName>
</protein>
<keyword evidence="3 9" id="KW-0274">FAD</keyword>
<dbReference type="Gene3D" id="3.50.50.60">
    <property type="entry name" value="FAD/NAD(P)-binding domain"/>
    <property type="match status" value="2"/>
</dbReference>
<dbReference type="EMBL" id="NVUU01000010">
    <property type="protein sequence ID" value="PCI95734.1"/>
    <property type="molecule type" value="Genomic_DNA"/>
</dbReference>
<feature type="active site" description="Proton acceptor" evidence="8">
    <location>
        <position position="437"/>
    </location>
</feature>
<evidence type="ECO:0000259" key="12">
    <source>
        <dbReference type="Pfam" id="PF02852"/>
    </source>
</evidence>
<dbReference type="FunFam" id="3.30.390.30:FF:000001">
    <property type="entry name" value="Dihydrolipoyl dehydrogenase"/>
    <property type="match status" value="1"/>
</dbReference>
<keyword evidence="2 11" id="KW-0285">Flavoprotein</keyword>
<evidence type="ECO:0000256" key="6">
    <source>
        <dbReference type="ARBA" id="ARBA00023157"/>
    </source>
</evidence>
<dbReference type="GO" id="GO:0006103">
    <property type="term" value="P:2-oxoglutarate metabolic process"/>
    <property type="evidence" value="ECO:0007669"/>
    <property type="project" value="TreeGrafter"/>
</dbReference>